<gene>
    <name evidence="1" type="ORF">DRV84_01950</name>
</gene>
<keyword evidence="2" id="KW-1185">Reference proteome</keyword>
<proteinExistence type="predicted"/>
<name>A0A3D9BXX4_9RHOB</name>
<dbReference type="EMBL" id="QOHR01000002">
    <property type="protein sequence ID" value="REC58354.1"/>
    <property type="molecule type" value="Genomic_DNA"/>
</dbReference>
<protein>
    <submittedName>
        <fullName evidence="1">Uncharacterized protein</fullName>
    </submittedName>
</protein>
<accession>A0A3D9BXX4</accession>
<evidence type="ECO:0000313" key="2">
    <source>
        <dbReference type="Proteomes" id="UP000257131"/>
    </source>
</evidence>
<dbReference type="AlphaFoldDB" id="A0A3D9BXX4"/>
<dbReference type="RefSeq" id="WP_115978077.1">
    <property type="nucleotide sequence ID" value="NZ_QOHR01000002.1"/>
</dbReference>
<organism evidence="1 2">
    <name type="scientific">Rhodosalinus sediminis</name>
    <dbReference type="NCBI Taxonomy" id="1940533"/>
    <lineage>
        <taxon>Bacteria</taxon>
        <taxon>Pseudomonadati</taxon>
        <taxon>Pseudomonadota</taxon>
        <taxon>Alphaproteobacteria</taxon>
        <taxon>Rhodobacterales</taxon>
        <taxon>Paracoccaceae</taxon>
        <taxon>Rhodosalinus</taxon>
    </lineage>
</organism>
<evidence type="ECO:0000313" key="1">
    <source>
        <dbReference type="EMBL" id="REC58354.1"/>
    </source>
</evidence>
<sequence>MLSRTYHLKFPDLDSAQVAAPYLTDTLGEAIPECDLAGLTVLIGKEGDISVNIFFPGPDELKTFEKKYGDLVESLKKTFLFKSSAFDGVCILNFDASAEESAA</sequence>
<reference evidence="1 2" key="1">
    <citation type="journal article" date="2017" name="Int. J. Syst. Evol. Microbiol.">
        <title>Rhodosalinus sediminis gen. nov., sp. nov., isolated from marine saltern.</title>
        <authorList>
            <person name="Guo L.Y."/>
            <person name="Ling S.K."/>
            <person name="Li C.M."/>
            <person name="Chen G.J."/>
            <person name="Du Z.J."/>
        </authorList>
    </citation>
    <scope>NUCLEOTIDE SEQUENCE [LARGE SCALE GENOMIC DNA]</scope>
    <source>
        <strain evidence="1 2">WDN1C137</strain>
    </source>
</reference>
<comment type="caution">
    <text evidence="1">The sequence shown here is derived from an EMBL/GenBank/DDBJ whole genome shotgun (WGS) entry which is preliminary data.</text>
</comment>
<dbReference type="OrthoDB" id="7866799at2"/>
<dbReference type="Proteomes" id="UP000257131">
    <property type="component" value="Unassembled WGS sequence"/>
</dbReference>